<gene>
    <name evidence="1" type="ORF">Vadar_018392</name>
</gene>
<dbReference type="Proteomes" id="UP000828048">
    <property type="component" value="Chromosome 11"/>
</dbReference>
<dbReference type="EMBL" id="CM037161">
    <property type="protein sequence ID" value="KAH7854849.1"/>
    <property type="molecule type" value="Genomic_DNA"/>
</dbReference>
<comment type="caution">
    <text evidence="1">The sequence shown here is derived from an EMBL/GenBank/DDBJ whole genome shotgun (WGS) entry which is preliminary data.</text>
</comment>
<keyword evidence="2" id="KW-1185">Reference proteome</keyword>
<sequence length="200" mass="22781">MDSQGSLASNPRKKSKGKQPTEGKEKQQRRLWRVKEEEALLGCMLDCICDKYKADNGFKAVYFVLVEKELQKALPGTTLKAQPNIESKVKNWKEKYGVIADTIKLSGFSWNHGTKSIEVDDESVWEAYEKANPKVKGMNGKAFPMFNSWQILFGKDRATGDFVEDLTEIQDVDVDDDYEDEPIEVVVPPMEDNLYTPLFC</sequence>
<organism evidence="1 2">
    <name type="scientific">Vaccinium darrowii</name>
    <dbReference type="NCBI Taxonomy" id="229202"/>
    <lineage>
        <taxon>Eukaryota</taxon>
        <taxon>Viridiplantae</taxon>
        <taxon>Streptophyta</taxon>
        <taxon>Embryophyta</taxon>
        <taxon>Tracheophyta</taxon>
        <taxon>Spermatophyta</taxon>
        <taxon>Magnoliopsida</taxon>
        <taxon>eudicotyledons</taxon>
        <taxon>Gunneridae</taxon>
        <taxon>Pentapetalae</taxon>
        <taxon>asterids</taxon>
        <taxon>Ericales</taxon>
        <taxon>Ericaceae</taxon>
        <taxon>Vaccinioideae</taxon>
        <taxon>Vaccinieae</taxon>
        <taxon>Vaccinium</taxon>
    </lineage>
</organism>
<name>A0ACB7YNW5_9ERIC</name>
<protein>
    <submittedName>
        <fullName evidence="1">Uncharacterized protein</fullName>
    </submittedName>
</protein>
<reference evidence="1 2" key="1">
    <citation type="journal article" date="2021" name="Hortic Res">
        <title>High-quality reference genome and annotation aids understanding of berry development for evergreen blueberry (Vaccinium darrowii).</title>
        <authorList>
            <person name="Yu J."/>
            <person name="Hulse-Kemp A.M."/>
            <person name="Babiker E."/>
            <person name="Staton M."/>
        </authorList>
    </citation>
    <scope>NUCLEOTIDE SEQUENCE [LARGE SCALE GENOMIC DNA]</scope>
    <source>
        <strain evidence="2">cv. NJ 8807/NJ 8810</strain>
        <tissue evidence="1">Young leaf</tissue>
    </source>
</reference>
<accession>A0ACB7YNW5</accession>
<evidence type="ECO:0000313" key="2">
    <source>
        <dbReference type="Proteomes" id="UP000828048"/>
    </source>
</evidence>
<proteinExistence type="predicted"/>
<evidence type="ECO:0000313" key="1">
    <source>
        <dbReference type="EMBL" id="KAH7854849.1"/>
    </source>
</evidence>